<evidence type="ECO:0000313" key="1">
    <source>
        <dbReference type="EMBL" id="REK76285.1"/>
    </source>
</evidence>
<sequence>MGDNSNIGVQQLVVTVHGDKLREDAHSLEIRIRHDLTIYLLHKYGPFIGRNGLEDRNVIFIVTAHPSNENEISPRLRIVPGKLLMKVDAPESLEDINLNKFNSNNR</sequence>
<comment type="caution">
    <text evidence="1">The sequence shown here is derived from an EMBL/GenBank/DDBJ whole genome shotgun (WGS) entry which is preliminary data.</text>
</comment>
<accession>A0A371PK26</accession>
<name>A0A371PK26_9BACL</name>
<dbReference type="AlphaFoldDB" id="A0A371PK26"/>
<evidence type="ECO:0000313" key="2">
    <source>
        <dbReference type="Proteomes" id="UP000261905"/>
    </source>
</evidence>
<organism evidence="1 2">
    <name type="scientific">Paenibacillus paeoniae</name>
    <dbReference type="NCBI Taxonomy" id="2292705"/>
    <lineage>
        <taxon>Bacteria</taxon>
        <taxon>Bacillati</taxon>
        <taxon>Bacillota</taxon>
        <taxon>Bacilli</taxon>
        <taxon>Bacillales</taxon>
        <taxon>Paenibacillaceae</taxon>
        <taxon>Paenibacillus</taxon>
    </lineage>
</organism>
<reference evidence="1 2" key="1">
    <citation type="submission" date="2018-08" db="EMBL/GenBank/DDBJ databases">
        <title>Paenibacillus sp. M4BSY-1, whole genome shotgun sequence.</title>
        <authorList>
            <person name="Tuo L."/>
        </authorList>
    </citation>
    <scope>NUCLEOTIDE SEQUENCE [LARGE SCALE GENOMIC DNA]</scope>
    <source>
        <strain evidence="1 2">M4BSY-1</strain>
    </source>
</reference>
<proteinExistence type="predicted"/>
<dbReference type="EMBL" id="QUBQ01000001">
    <property type="protein sequence ID" value="REK76285.1"/>
    <property type="molecule type" value="Genomic_DNA"/>
</dbReference>
<gene>
    <name evidence="1" type="ORF">DX130_04355</name>
</gene>
<protein>
    <submittedName>
        <fullName evidence="1">Uncharacterized protein</fullName>
    </submittedName>
</protein>
<keyword evidence="2" id="KW-1185">Reference proteome</keyword>
<dbReference type="Proteomes" id="UP000261905">
    <property type="component" value="Unassembled WGS sequence"/>
</dbReference>